<evidence type="ECO:0000256" key="1">
    <source>
        <dbReference type="SAM" id="SignalP"/>
    </source>
</evidence>
<evidence type="ECO:0000313" key="3">
    <source>
        <dbReference type="EMBL" id="URN93222.1"/>
    </source>
</evidence>
<evidence type="ECO:0000259" key="2">
    <source>
        <dbReference type="Pfam" id="PF07833"/>
    </source>
</evidence>
<dbReference type="InterPro" id="IPR012854">
    <property type="entry name" value="Cu_amine_oxidase-like_N"/>
</dbReference>
<proteinExistence type="predicted"/>
<sequence>MKHKKIFILLSVVMIWSATVVLANASSSKIKVIINDANLGEIGENIDNSTYLPLRKVGETLHAIVDWNANTKTTTIYSPNVHMFLYSSSNGEETTFGEVKKGFSGKIKVFAQVDNVSFKLNDTKFTIVDPNGKETLIQQIKVEKNRDNYWFVTEETNYRFSLSGKYTIRCYMKPDNSDDWTITSEKLITSSAN</sequence>
<keyword evidence="1" id="KW-0732">Signal</keyword>
<dbReference type="AlphaFoldDB" id="A0A9J6ZAK5"/>
<organism evidence="3 4">
    <name type="scientific">Candidatus Pristimantibacillus lignocellulolyticus</name>
    <dbReference type="NCBI Taxonomy" id="2994561"/>
    <lineage>
        <taxon>Bacteria</taxon>
        <taxon>Bacillati</taxon>
        <taxon>Bacillota</taxon>
        <taxon>Bacilli</taxon>
        <taxon>Bacillales</taxon>
        <taxon>Paenibacillaceae</taxon>
        <taxon>Candidatus Pristimantibacillus</taxon>
    </lineage>
</organism>
<protein>
    <submittedName>
        <fullName evidence="3">Copper amine oxidase N-terminal domain-containing protein</fullName>
    </submittedName>
</protein>
<feature type="signal peptide" evidence="1">
    <location>
        <begin position="1"/>
        <end position="25"/>
    </location>
</feature>
<dbReference type="EMBL" id="CP097899">
    <property type="protein sequence ID" value="URN93222.1"/>
    <property type="molecule type" value="Genomic_DNA"/>
</dbReference>
<dbReference type="InterPro" id="IPR036582">
    <property type="entry name" value="Mao_N_sf"/>
</dbReference>
<dbReference type="Pfam" id="PF07833">
    <property type="entry name" value="Cu_amine_oxidN1"/>
    <property type="match status" value="1"/>
</dbReference>
<name>A0A9J6ZAK5_9BACL</name>
<gene>
    <name evidence="3" type="ORF">NAG76_15465</name>
</gene>
<evidence type="ECO:0000313" key="4">
    <source>
        <dbReference type="Proteomes" id="UP001056756"/>
    </source>
</evidence>
<reference evidence="3" key="1">
    <citation type="submission" date="2022-05" db="EMBL/GenBank/DDBJ databases">
        <title>Novel bacterial taxa in a minimal lignocellulolytic consortium and its capacity to transform plastics disclosed by genome-resolved metagenomics.</title>
        <authorList>
            <person name="Rodriguez C.A.D."/>
            <person name="Diaz-Garcia L."/>
            <person name="Herrera K."/>
            <person name="Tarazona N.A."/>
            <person name="Sproer C."/>
            <person name="Overmann J."/>
            <person name="Jimenez D.J."/>
        </authorList>
    </citation>
    <scope>NUCLEOTIDE SEQUENCE</scope>
    <source>
        <strain evidence="3">MAG5</strain>
    </source>
</reference>
<accession>A0A9J6ZAK5</accession>
<dbReference type="KEGG" id="plig:NAG76_15465"/>
<dbReference type="SUPFAM" id="SSF55383">
    <property type="entry name" value="Copper amine oxidase, domain N"/>
    <property type="match status" value="1"/>
</dbReference>
<dbReference type="Proteomes" id="UP001056756">
    <property type="component" value="Chromosome"/>
</dbReference>
<feature type="domain" description="Copper amine oxidase-like N-terminal" evidence="2">
    <location>
        <begin position="46"/>
        <end position="89"/>
    </location>
</feature>
<feature type="chain" id="PRO_5039938710" evidence="1">
    <location>
        <begin position="26"/>
        <end position="193"/>
    </location>
</feature>